<keyword evidence="4 9" id="KW-0645">Protease</keyword>
<dbReference type="NCBIfam" id="NF002759">
    <property type="entry name" value="PRK02813.1"/>
    <property type="match status" value="1"/>
</dbReference>
<keyword evidence="3 9" id="KW-0031">Aminopeptidase</keyword>
<evidence type="ECO:0000256" key="3">
    <source>
        <dbReference type="ARBA" id="ARBA00022438"/>
    </source>
</evidence>
<evidence type="ECO:0000256" key="9">
    <source>
        <dbReference type="RuleBase" id="RU004386"/>
    </source>
</evidence>
<reference evidence="11 12" key="1">
    <citation type="submission" date="2018-09" db="EMBL/GenBank/DDBJ databases">
        <authorList>
            <person name="Postec A."/>
        </authorList>
    </citation>
    <scope>NUCLEOTIDE SEQUENCE [LARGE SCALE GENOMIC DNA]</scope>
    <source>
        <strain evidence="11">70B-A</strain>
    </source>
</reference>
<dbReference type="GO" id="GO:0004177">
    <property type="term" value="F:aminopeptidase activity"/>
    <property type="evidence" value="ECO:0007669"/>
    <property type="project" value="UniProtKB-KW"/>
</dbReference>
<dbReference type="GO" id="GO:0008237">
    <property type="term" value="F:metallopeptidase activity"/>
    <property type="evidence" value="ECO:0007669"/>
    <property type="project" value="UniProtKB-KW"/>
</dbReference>
<dbReference type="CDD" id="cd05658">
    <property type="entry name" value="M18_DAP"/>
    <property type="match status" value="1"/>
</dbReference>
<dbReference type="SUPFAM" id="SSF101821">
    <property type="entry name" value="Aminopeptidase/glucanase lid domain"/>
    <property type="match status" value="1"/>
</dbReference>
<dbReference type="EMBL" id="LR130778">
    <property type="protein sequence ID" value="VDN47348.1"/>
    <property type="molecule type" value="Genomic_DNA"/>
</dbReference>
<dbReference type="EC" id="3.4.11.-" evidence="10"/>
<evidence type="ECO:0000313" key="11">
    <source>
        <dbReference type="EMBL" id="VDN47348.1"/>
    </source>
</evidence>
<dbReference type="InterPro" id="IPR023358">
    <property type="entry name" value="Peptidase_M18_dom2"/>
</dbReference>
<comment type="similarity">
    <text evidence="2 9">Belongs to the peptidase M18 family.</text>
</comment>
<evidence type="ECO:0000256" key="5">
    <source>
        <dbReference type="ARBA" id="ARBA00022723"/>
    </source>
</evidence>
<keyword evidence="8 9" id="KW-0482">Metalloprotease</keyword>
<evidence type="ECO:0000256" key="7">
    <source>
        <dbReference type="ARBA" id="ARBA00022833"/>
    </source>
</evidence>
<sequence length="431" mass="47898">MRNYTQGLIDYIGAATSPIQAVSTSVSALEENGFEALLMSDNWKLSGGGKYYVRPYPSMLVCFTIGTTPYIQEGFRIITSHTDFPSFKIKPDPEITTHGYLKLNTEVYGGPILDSWFDRPISLAGQVVLRSDTVFKPKVVEIDFRDPIMVIPSLAIHFKRHDKKEAEKNPQEDLLPILKMVEDEFVNKDYLISVLAKKLACDVTDILDFDLYMYVTEKGQVIGLDQSFISAPRIDNLAMVYSSVTALIESSHYDGISMAACFDNEEIGSTSKQGADSDLLHQIIKRIGHSLNGSPEQIYRLLDQSFMISADGAHATHPNATTSCDITNFPVLNKGITIKISAKQNYATDSVTSGIFQQLCHKAEVPYQRFVNRSDIPGGKTLGPIATKYLPIKAVDVGVPMLAMHATRELMGVKDLEDIIKVFKVFYENKA</sequence>
<dbReference type="Gene3D" id="3.40.630.10">
    <property type="entry name" value="Zn peptidases"/>
    <property type="match status" value="1"/>
</dbReference>
<dbReference type="PANTHER" id="PTHR28570">
    <property type="entry name" value="ASPARTYL AMINOPEPTIDASE"/>
    <property type="match status" value="1"/>
</dbReference>
<dbReference type="Proteomes" id="UP000279029">
    <property type="component" value="Chromosome"/>
</dbReference>
<name>A0A3P7PEL4_9FIRM</name>
<evidence type="ECO:0000256" key="10">
    <source>
        <dbReference type="RuleBase" id="RU004387"/>
    </source>
</evidence>
<evidence type="ECO:0000256" key="8">
    <source>
        <dbReference type="ARBA" id="ARBA00023049"/>
    </source>
</evidence>
<protein>
    <recommendedName>
        <fullName evidence="10">M18 family aminopeptidase</fullName>
        <ecNumber evidence="10">3.4.11.-</ecNumber>
    </recommendedName>
</protein>
<dbReference type="AlphaFoldDB" id="A0A3P7PEL4"/>
<dbReference type="KEGG" id="cbar:PATL70BA_1463"/>
<dbReference type="OrthoDB" id="9764268at2"/>
<dbReference type="Pfam" id="PF02127">
    <property type="entry name" value="Peptidase_M18"/>
    <property type="match status" value="1"/>
</dbReference>
<proteinExistence type="inferred from homology"/>
<dbReference type="PANTHER" id="PTHR28570:SF3">
    <property type="entry name" value="ASPARTYL AMINOPEPTIDASE"/>
    <property type="match status" value="1"/>
</dbReference>
<dbReference type="SUPFAM" id="SSF53187">
    <property type="entry name" value="Zn-dependent exopeptidases"/>
    <property type="match status" value="1"/>
</dbReference>
<accession>A0A3P7PEL4</accession>
<dbReference type="GO" id="GO:0008270">
    <property type="term" value="F:zinc ion binding"/>
    <property type="evidence" value="ECO:0007669"/>
    <property type="project" value="InterPro"/>
</dbReference>
<keyword evidence="12" id="KW-1185">Reference proteome</keyword>
<dbReference type="Gene3D" id="2.30.250.10">
    <property type="entry name" value="Aminopeptidase i, Domain 2"/>
    <property type="match status" value="1"/>
</dbReference>
<evidence type="ECO:0000256" key="2">
    <source>
        <dbReference type="ARBA" id="ARBA00008290"/>
    </source>
</evidence>
<dbReference type="InterPro" id="IPR001948">
    <property type="entry name" value="Peptidase_M18"/>
</dbReference>
<evidence type="ECO:0000313" key="12">
    <source>
        <dbReference type="Proteomes" id="UP000279029"/>
    </source>
</evidence>
<dbReference type="GO" id="GO:0006508">
    <property type="term" value="P:proteolysis"/>
    <property type="evidence" value="ECO:0007669"/>
    <property type="project" value="UniProtKB-KW"/>
</dbReference>
<evidence type="ECO:0000256" key="6">
    <source>
        <dbReference type="ARBA" id="ARBA00022801"/>
    </source>
</evidence>
<evidence type="ECO:0000256" key="4">
    <source>
        <dbReference type="ARBA" id="ARBA00022670"/>
    </source>
</evidence>
<dbReference type="PRINTS" id="PR00932">
    <property type="entry name" value="AMINO1PTASE"/>
</dbReference>
<gene>
    <name evidence="11" type="primary">apeB</name>
    <name evidence="11" type="ORF">PATL70BA_1463</name>
</gene>
<dbReference type="GO" id="GO:0005737">
    <property type="term" value="C:cytoplasm"/>
    <property type="evidence" value="ECO:0007669"/>
    <property type="project" value="UniProtKB-ARBA"/>
</dbReference>
<keyword evidence="5 9" id="KW-0479">Metal-binding</keyword>
<comment type="cofactor">
    <cofactor evidence="1 10">
        <name>Zn(2+)</name>
        <dbReference type="ChEBI" id="CHEBI:29105"/>
    </cofactor>
</comment>
<organism evidence="11 12">
    <name type="scientific">Petrocella atlantisensis</name>
    <dbReference type="NCBI Taxonomy" id="2173034"/>
    <lineage>
        <taxon>Bacteria</taxon>
        <taxon>Bacillati</taxon>
        <taxon>Bacillota</taxon>
        <taxon>Clostridia</taxon>
        <taxon>Lachnospirales</taxon>
        <taxon>Vallitaleaceae</taxon>
        <taxon>Petrocella</taxon>
    </lineage>
</organism>
<keyword evidence="7 9" id="KW-0862">Zinc</keyword>
<keyword evidence="6 9" id="KW-0378">Hydrolase</keyword>
<dbReference type="RefSeq" id="WP_125136669.1">
    <property type="nucleotide sequence ID" value="NZ_LR130778.1"/>
</dbReference>
<evidence type="ECO:0000256" key="1">
    <source>
        <dbReference type="ARBA" id="ARBA00001947"/>
    </source>
</evidence>